<evidence type="ECO:0000313" key="3">
    <source>
        <dbReference type="Proteomes" id="UP000536835"/>
    </source>
</evidence>
<gene>
    <name evidence="2" type="ORF">HK107_04535</name>
</gene>
<reference evidence="2 3" key="1">
    <citation type="submission" date="2020-05" db="EMBL/GenBank/DDBJ databases">
        <title>Parvularcula mediterraneae sp. nov., isolated from polypropylene straw from shallow seawater of the seashore of Laganas in Zakynthos island, Greece.</title>
        <authorList>
            <person name="Szabo I."/>
            <person name="Al-Omari J."/>
            <person name="Rado J."/>
            <person name="Szerdahelyi G.S."/>
        </authorList>
    </citation>
    <scope>NUCLEOTIDE SEQUENCE [LARGE SCALE GENOMIC DNA]</scope>
    <source>
        <strain evidence="2 3">ZS-1/3</strain>
    </source>
</reference>
<protein>
    <recommendedName>
        <fullName evidence="4">Lipoprotein</fullName>
    </recommendedName>
</protein>
<proteinExistence type="predicted"/>
<sequence length="286" mass="30511">MLKSWSFALAASVGLMACATNDIDTSETAGTAQDPLAAVRAELGNVSGATIREANDIAQLVSAPLPRPDFSDWSPPANVHERFTGMLGDGGLAIPVSAAPEDFFQVTQAGLLHKPSGLLCTEAIGFRPEGGEEQTLTVQQVRIFAQDGSDVGCDYMSEEGELLYTIFASRWPDVSVDEHAQGVLNGIVQTFPNLAVRETSVIVNEPEFSTDLLGKTVGAGFSFAFDDGREGATAFYLTKVGDWHIKARATSMPDNQLFMVVASAIQQLEVSLVLSHQMVGRLSNSI</sequence>
<dbReference type="EMBL" id="JABFCX010000002">
    <property type="protein sequence ID" value="NNU15585.1"/>
    <property type="molecule type" value="Genomic_DNA"/>
</dbReference>
<evidence type="ECO:0000313" key="2">
    <source>
        <dbReference type="EMBL" id="NNU15585.1"/>
    </source>
</evidence>
<keyword evidence="3" id="KW-1185">Reference proteome</keyword>
<name>A0A7Y3RL35_9PROT</name>
<comment type="caution">
    <text evidence="2">The sequence shown here is derived from an EMBL/GenBank/DDBJ whole genome shotgun (WGS) entry which is preliminary data.</text>
</comment>
<keyword evidence="1" id="KW-0732">Signal</keyword>
<dbReference type="RefSeq" id="WP_173197146.1">
    <property type="nucleotide sequence ID" value="NZ_JABFCX010000002.1"/>
</dbReference>
<feature type="signal peptide" evidence="1">
    <location>
        <begin position="1"/>
        <end position="19"/>
    </location>
</feature>
<dbReference type="Proteomes" id="UP000536835">
    <property type="component" value="Unassembled WGS sequence"/>
</dbReference>
<accession>A0A7Y3RL35</accession>
<feature type="chain" id="PRO_5030813917" description="Lipoprotein" evidence="1">
    <location>
        <begin position="20"/>
        <end position="286"/>
    </location>
</feature>
<evidence type="ECO:0000256" key="1">
    <source>
        <dbReference type="SAM" id="SignalP"/>
    </source>
</evidence>
<organism evidence="2 3">
    <name type="scientific">Parvularcula mediterranea</name>
    <dbReference type="NCBI Taxonomy" id="2732508"/>
    <lineage>
        <taxon>Bacteria</taxon>
        <taxon>Pseudomonadati</taxon>
        <taxon>Pseudomonadota</taxon>
        <taxon>Alphaproteobacteria</taxon>
        <taxon>Parvularculales</taxon>
        <taxon>Parvularculaceae</taxon>
        <taxon>Parvularcula</taxon>
    </lineage>
</organism>
<dbReference type="PROSITE" id="PS51257">
    <property type="entry name" value="PROKAR_LIPOPROTEIN"/>
    <property type="match status" value="1"/>
</dbReference>
<dbReference type="AlphaFoldDB" id="A0A7Y3RL35"/>
<evidence type="ECO:0008006" key="4">
    <source>
        <dbReference type="Google" id="ProtNLM"/>
    </source>
</evidence>